<dbReference type="SUPFAM" id="SSF52540">
    <property type="entry name" value="P-loop containing nucleoside triphosphate hydrolases"/>
    <property type="match status" value="3"/>
</dbReference>
<dbReference type="RefSeq" id="WP_203760760.1">
    <property type="nucleotide sequence ID" value="NZ_BAAABO010000006.1"/>
</dbReference>
<dbReference type="SMART" id="SM00382">
    <property type="entry name" value="AAA"/>
    <property type="match status" value="2"/>
</dbReference>
<evidence type="ECO:0000259" key="2">
    <source>
        <dbReference type="SMART" id="SM00382"/>
    </source>
</evidence>
<gene>
    <name evidence="3" type="ORF">Ade02nite_14710</name>
</gene>
<feature type="region of interest" description="Disordered" evidence="1">
    <location>
        <begin position="620"/>
        <end position="669"/>
    </location>
</feature>
<dbReference type="PANTHER" id="PTHR42957">
    <property type="entry name" value="HELICASE MJ1565-RELATED"/>
    <property type="match status" value="1"/>
</dbReference>
<keyword evidence="4" id="KW-1185">Reference proteome</keyword>
<evidence type="ECO:0000313" key="3">
    <source>
        <dbReference type="EMBL" id="GID72830.1"/>
    </source>
</evidence>
<proteinExistence type="predicted"/>
<dbReference type="InterPro" id="IPR003593">
    <property type="entry name" value="AAA+_ATPase"/>
</dbReference>
<evidence type="ECO:0000256" key="1">
    <source>
        <dbReference type="SAM" id="MobiDB-lite"/>
    </source>
</evidence>
<accession>A0ABQ3XYP5</accession>
<dbReference type="PANTHER" id="PTHR42957:SF2">
    <property type="entry name" value="HELICASE HERA CENTRAL DOMAIN-CONTAINING PROTEIN"/>
    <property type="match status" value="1"/>
</dbReference>
<protein>
    <submittedName>
        <fullName evidence="3">ATPase</fullName>
    </submittedName>
</protein>
<sequence length="1069" mass="115095">MNEEQRRALTALRFNWAPTPDDVWRPAPFHVEGLQRDVVQTVLDGVGEARRSTESSPIGVAILGQRGTGKTHLLGAVRERVQAEGGYFFLISLLETSAFWRSTALSVLDGFARPTAGGSNQLKTFLRRLVDTISAPRAVRRAVIGETELSRPALDAFADLIRKHNRQIGIECQDTARALALQAADASRTQDIGYEFLCSNDEEEPGDRAAWGMRRGKRSAQEVIRDISRLLALTGPTVIAVDQIDLLIAQSTKATNAKGDRVTDWQQALLLEQIAGGLMALRETTRRSLSVVTCLPKTWMDITTEATDTVQDRFREAAPLRRIATADLGRELVEKRFAPLFDEVGFVPPYLTWPISPEAFAEAPGFTPRELLRTIDGHVRACLATGMVTELRNLNPTRAAAADQTVAPAQPLDTLSGADLVGIDDSYAELVRHADSHAALDQQFEDTEVPAILAAGLTAWIAEQGPVGERFSIDPQAGGKPALHARLRRSLSGEDADDVKSEDEEHWAFRAVGATHPIAVLNRIRNAVTTAGLTKGIAKRRLFLLRNLDVNPWSKGTRTQETVKDLIDAGGRVLSFTDEDVRRLTALSGLIAKYGAEPLVPWFRDRRPTASIGLIQESLGAAPAGPSSPGAAEPSPPVRGGAPTVGDTESALPDAPAPDERGVTVGTASEDGRAVTVDLEALRRHTAIFAGSGSGKTVLIRRLVEECALRGVSTIVLDPNNDLARLGEPWPDRPEAWQEGDDERAADYFRTTEVVVWTPNRDSGRPLSFQPLPDFGGILDDPDAFTAGVDAAVSALAPHARVDGKTDKAILGRAVLREAVMSYARTGGGPLTGLIDLLNDLPEGVSLLDDATKLAGNMAQLLRAAMVNDPMFGGRGAPVDPGELFTPSPGLRARISVVSFVGLPDEQQRQNFVNQLQIALFSWIKRHPAGDRPLGGLFVMDEAQTLAPSGAMTPCTHSTLALASQARKYGLGLVFATQAPKGLHNRIPGNASTQFFGLLNSPAQIGTAQDMARAKGSNISDIARLKTGQFYASVEGAAFVKMQSPLCLSYHPRSPLSTEEVLEKASFGK</sequence>
<dbReference type="EMBL" id="BOMI01000021">
    <property type="protein sequence ID" value="GID72830.1"/>
    <property type="molecule type" value="Genomic_DNA"/>
</dbReference>
<comment type="caution">
    <text evidence="3">The sequence shown here is derived from an EMBL/GenBank/DDBJ whole genome shotgun (WGS) entry which is preliminary data.</text>
</comment>
<feature type="domain" description="AAA+ ATPase" evidence="2">
    <location>
        <begin position="682"/>
        <end position="1002"/>
    </location>
</feature>
<dbReference type="CDD" id="cd01127">
    <property type="entry name" value="TrwB_TraG_TraD_VirD4"/>
    <property type="match status" value="1"/>
</dbReference>
<name>A0ABQ3XYP5_9ACTN</name>
<organism evidence="3 4">
    <name type="scientific">Paractinoplanes deccanensis</name>
    <dbReference type="NCBI Taxonomy" id="113561"/>
    <lineage>
        <taxon>Bacteria</taxon>
        <taxon>Bacillati</taxon>
        <taxon>Actinomycetota</taxon>
        <taxon>Actinomycetes</taxon>
        <taxon>Micromonosporales</taxon>
        <taxon>Micromonosporaceae</taxon>
        <taxon>Paractinoplanes</taxon>
    </lineage>
</organism>
<evidence type="ECO:0000313" key="4">
    <source>
        <dbReference type="Proteomes" id="UP000609879"/>
    </source>
</evidence>
<feature type="domain" description="AAA+ ATPase" evidence="2">
    <location>
        <begin position="56"/>
        <end position="324"/>
    </location>
</feature>
<dbReference type="InterPro" id="IPR027417">
    <property type="entry name" value="P-loop_NTPase"/>
</dbReference>
<reference evidence="3 4" key="1">
    <citation type="submission" date="2021-01" db="EMBL/GenBank/DDBJ databases">
        <title>Whole genome shotgun sequence of Actinoplanes deccanensis NBRC 13994.</title>
        <authorList>
            <person name="Komaki H."/>
            <person name="Tamura T."/>
        </authorList>
    </citation>
    <scope>NUCLEOTIDE SEQUENCE [LARGE SCALE GENOMIC DNA]</scope>
    <source>
        <strain evidence="3 4">NBRC 13994</strain>
    </source>
</reference>
<dbReference type="Pfam" id="PF01935">
    <property type="entry name" value="DUF87"/>
    <property type="match status" value="1"/>
</dbReference>
<dbReference type="InterPro" id="IPR008571">
    <property type="entry name" value="HerA-like"/>
</dbReference>
<dbReference type="Gene3D" id="3.40.50.300">
    <property type="entry name" value="P-loop containing nucleotide triphosphate hydrolases"/>
    <property type="match status" value="2"/>
</dbReference>
<feature type="compositionally biased region" description="Low complexity" evidence="1">
    <location>
        <begin position="620"/>
        <end position="633"/>
    </location>
</feature>
<dbReference type="Proteomes" id="UP000609879">
    <property type="component" value="Unassembled WGS sequence"/>
</dbReference>
<dbReference type="InterPro" id="IPR002789">
    <property type="entry name" value="HerA_central"/>
</dbReference>